<feature type="compositionally biased region" description="Polar residues" evidence="1">
    <location>
        <begin position="124"/>
        <end position="135"/>
    </location>
</feature>
<feature type="region of interest" description="Disordered" evidence="1">
    <location>
        <begin position="115"/>
        <end position="135"/>
    </location>
</feature>
<name>A0AAV0WY28_9HEMI</name>
<evidence type="ECO:0000256" key="1">
    <source>
        <dbReference type="SAM" id="MobiDB-lite"/>
    </source>
</evidence>
<gene>
    <name evidence="2" type="ORF">MEUPH1_LOCUS15824</name>
</gene>
<dbReference type="Proteomes" id="UP001160148">
    <property type="component" value="Unassembled WGS sequence"/>
</dbReference>
<protein>
    <submittedName>
        <fullName evidence="2">Uncharacterized protein</fullName>
    </submittedName>
</protein>
<accession>A0AAV0WY28</accession>
<evidence type="ECO:0000313" key="3">
    <source>
        <dbReference type="Proteomes" id="UP001160148"/>
    </source>
</evidence>
<organism evidence="2 3">
    <name type="scientific">Macrosiphum euphorbiae</name>
    <name type="common">potato aphid</name>
    <dbReference type="NCBI Taxonomy" id="13131"/>
    <lineage>
        <taxon>Eukaryota</taxon>
        <taxon>Metazoa</taxon>
        <taxon>Ecdysozoa</taxon>
        <taxon>Arthropoda</taxon>
        <taxon>Hexapoda</taxon>
        <taxon>Insecta</taxon>
        <taxon>Pterygota</taxon>
        <taxon>Neoptera</taxon>
        <taxon>Paraneoptera</taxon>
        <taxon>Hemiptera</taxon>
        <taxon>Sternorrhyncha</taxon>
        <taxon>Aphidomorpha</taxon>
        <taxon>Aphidoidea</taxon>
        <taxon>Aphididae</taxon>
        <taxon>Macrosiphini</taxon>
        <taxon>Macrosiphum</taxon>
    </lineage>
</organism>
<evidence type="ECO:0000313" key="2">
    <source>
        <dbReference type="EMBL" id="CAI6360534.1"/>
    </source>
</evidence>
<reference evidence="2 3" key="1">
    <citation type="submission" date="2023-01" db="EMBL/GenBank/DDBJ databases">
        <authorList>
            <person name="Whitehead M."/>
        </authorList>
    </citation>
    <scope>NUCLEOTIDE SEQUENCE [LARGE SCALE GENOMIC DNA]</scope>
</reference>
<comment type="caution">
    <text evidence="2">The sequence shown here is derived from an EMBL/GenBank/DDBJ whole genome shotgun (WGS) entry which is preliminary data.</text>
</comment>
<dbReference type="EMBL" id="CARXXK010000003">
    <property type="protein sequence ID" value="CAI6360534.1"/>
    <property type="molecule type" value="Genomic_DNA"/>
</dbReference>
<keyword evidence="3" id="KW-1185">Reference proteome</keyword>
<dbReference type="AlphaFoldDB" id="A0AAV0WY28"/>
<sequence>MRFRKWISRGFPSPLLPESYVGPAKYVTWHPPTFSPESVGGTRFGFPAWQELYVGPAMYMAWQPPPPGLESIVVVGFSFPPKPPPEYYVGPVWFDVNGPPPLPCCAAASMFSHPPPPMRRSGSGAPTGSQNTAPS</sequence>
<proteinExistence type="predicted"/>